<feature type="chain" id="PRO_5003382811" evidence="1">
    <location>
        <begin position="20"/>
        <end position="72"/>
    </location>
</feature>
<dbReference type="HOGENOM" id="CLU_2729342_0_0_1"/>
<organism evidence="3">
    <name type="scientific">Serpula lacrymans var. lacrymans (strain S7.3)</name>
    <name type="common">Dry rot fungus</name>
    <dbReference type="NCBI Taxonomy" id="936435"/>
    <lineage>
        <taxon>Eukaryota</taxon>
        <taxon>Fungi</taxon>
        <taxon>Dikarya</taxon>
        <taxon>Basidiomycota</taxon>
        <taxon>Agaricomycotina</taxon>
        <taxon>Agaricomycetes</taxon>
        <taxon>Agaricomycetidae</taxon>
        <taxon>Boletales</taxon>
        <taxon>Coniophorineae</taxon>
        <taxon>Serpulaceae</taxon>
        <taxon>Serpula</taxon>
    </lineage>
</organism>
<dbReference type="Proteomes" id="UP000008063">
    <property type="component" value="Unassembled WGS sequence"/>
</dbReference>
<feature type="signal peptide" evidence="1">
    <location>
        <begin position="1"/>
        <end position="19"/>
    </location>
</feature>
<keyword evidence="1" id="KW-0732">Signal</keyword>
<evidence type="ECO:0000313" key="3">
    <source>
        <dbReference type="Proteomes" id="UP000008063"/>
    </source>
</evidence>
<evidence type="ECO:0000256" key="1">
    <source>
        <dbReference type="SAM" id="SignalP"/>
    </source>
</evidence>
<accession>F8QL58</accession>
<feature type="non-terminal residue" evidence="2">
    <location>
        <position position="1"/>
    </location>
</feature>
<dbReference type="InParanoid" id="F8QL58"/>
<feature type="non-terminal residue" evidence="2">
    <location>
        <position position="72"/>
    </location>
</feature>
<dbReference type="EMBL" id="GL946999">
    <property type="protein sequence ID" value="EGN90962.1"/>
    <property type="molecule type" value="Genomic_DNA"/>
</dbReference>
<proteinExistence type="predicted"/>
<sequence>HLLDRFWYAFWTLFGPILALSDPLHILSLPPHHLICSPPTVAHRLCHCSIAYSRLLHHLSLLYRLIQHPSCL</sequence>
<name>F8QL58_SERL3</name>
<evidence type="ECO:0000313" key="2">
    <source>
        <dbReference type="EMBL" id="EGN90962.1"/>
    </source>
</evidence>
<dbReference type="AlphaFoldDB" id="F8QL58"/>
<keyword evidence="3" id="KW-1185">Reference proteome</keyword>
<protein>
    <submittedName>
        <fullName evidence="2">Uncharacterized protein</fullName>
    </submittedName>
</protein>
<reference evidence="3" key="1">
    <citation type="journal article" date="2011" name="Science">
        <title>The plant cell wall-decomposing machinery underlies the functional diversity of forest fungi.</title>
        <authorList>
            <person name="Eastwood D.C."/>
            <person name="Floudas D."/>
            <person name="Binder M."/>
            <person name="Majcherczyk A."/>
            <person name="Schneider P."/>
            <person name="Aerts A."/>
            <person name="Asiegbu F.O."/>
            <person name="Baker S.E."/>
            <person name="Barry K."/>
            <person name="Bendiksby M."/>
            <person name="Blumentritt M."/>
            <person name="Coutinho P.M."/>
            <person name="Cullen D."/>
            <person name="de Vries R.P."/>
            <person name="Gathman A."/>
            <person name="Goodell B."/>
            <person name="Henrissat B."/>
            <person name="Ihrmark K."/>
            <person name="Kauserud H."/>
            <person name="Kohler A."/>
            <person name="LaButti K."/>
            <person name="Lapidus A."/>
            <person name="Lavin J.L."/>
            <person name="Lee Y.-H."/>
            <person name="Lindquist E."/>
            <person name="Lilly W."/>
            <person name="Lucas S."/>
            <person name="Morin E."/>
            <person name="Murat C."/>
            <person name="Oguiza J.A."/>
            <person name="Park J."/>
            <person name="Pisabarro A.G."/>
            <person name="Riley R."/>
            <person name="Rosling A."/>
            <person name="Salamov A."/>
            <person name="Schmidt O."/>
            <person name="Schmutz J."/>
            <person name="Skrede I."/>
            <person name="Stenlid J."/>
            <person name="Wiebenga A."/>
            <person name="Xie X."/>
            <person name="Kuees U."/>
            <person name="Hibbett D.S."/>
            <person name="Hoffmeister D."/>
            <person name="Hoegberg N."/>
            <person name="Martin F."/>
            <person name="Grigoriev I.V."/>
            <person name="Watkinson S.C."/>
        </authorList>
    </citation>
    <scope>NUCLEOTIDE SEQUENCE [LARGE SCALE GENOMIC DNA]</scope>
    <source>
        <strain evidence="3">strain S7.3</strain>
    </source>
</reference>
<gene>
    <name evidence="2" type="ORF">SERLA73DRAFT_81749</name>
</gene>